<evidence type="ECO:0000256" key="2">
    <source>
        <dbReference type="SAM" id="SignalP"/>
    </source>
</evidence>
<dbReference type="EMBL" id="OUUZ01000001">
    <property type="protein sequence ID" value="SPQ19280.1"/>
    <property type="molecule type" value="Genomic_DNA"/>
</dbReference>
<dbReference type="InterPro" id="IPR015915">
    <property type="entry name" value="Kelch-typ_b-propeller"/>
</dbReference>
<dbReference type="Proteomes" id="UP000289323">
    <property type="component" value="Unassembled WGS sequence"/>
</dbReference>
<evidence type="ECO:0000313" key="7">
    <source>
        <dbReference type="Proteomes" id="UP000289323"/>
    </source>
</evidence>
<dbReference type="SUPFAM" id="SSF50969">
    <property type="entry name" value="YVTN repeat-like/Quinoprotein amine dehydrogenase"/>
    <property type="match status" value="1"/>
</dbReference>
<dbReference type="Gene3D" id="2.120.10.80">
    <property type="entry name" value="Kelch-type beta propeller"/>
    <property type="match status" value="1"/>
</dbReference>
<evidence type="ECO:0000256" key="1">
    <source>
        <dbReference type="SAM" id="Phobius"/>
    </source>
</evidence>
<dbReference type="Pfam" id="PF20843">
    <property type="entry name" value="Rax2_3"/>
    <property type="match status" value="1"/>
</dbReference>
<name>A0A446B9S3_9PEZI</name>
<dbReference type="GO" id="GO:1902929">
    <property type="term" value="C:plasma membrane of growing cell tip"/>
    <property type="evidence" value="ECO:0007669"/>
    <property type="project" value="TreeGrafter"/>
</dbReference>
<evidence type="ECO:0000259" key="4">
    <source>
        <dbReference type="Pfam" id="PF20842"/>
    </source>
</evidence>
<dbReference type="InterPro" id="IPR011044">
    <property type="entry name" value="Quino_amine_DH_bsu"/>
</dbReference>
<dbReference type="InterPro" id="IPR011043">
    <property type="entry name" value="Gal_Oxase/kelch_b-propeller"/>
</dbReference>
<protein>
    <submittedName>
        <fullName evidence="6">C4522caf-9548-48f9-bbcb-d535357cd648</fullName>
    </submittedName>
</protein>
<keyword evidence="1" id="KW-0812">Transmembrane</keyword>
<keyword evidence="1" id="KW-0472">Membrane</keyword>
<dbReference type="PANTHER" id="PTHR31778:SF2">
    <property type="entry name" value="BUD SITE SELECTION PROTEIN RAX2"/>
    <property type="match status" value="1"/>
</dbReference>
<feature type="chain" id="PRO_5019285537" evidence="2">
    <location>
        <begin position="36"/>
        <end position="1256"/>
    </location>
</feature>
<feature type="transmembrane region" description="Helical" evidence="1">
    <location>
        <begin position="1185"/>
        <end position="1210"/>
    </location>
</feature>
<dbReference type="AlphaFoldDB" id="A0A446B9S3"/>
<dbReference type="InterPro" id="IPR048265">
    <property type="entry name" value="Rax2-like_third"/>
</dbReference>
<dbReference type="InterPro" id="IPR024982">
    <property type="entry name" value="Rax2-like_C"/>
</dbReference>
<evidence type="ECO:0000259" key="3">
    <source>
        <dbReference type="Pfam" id="PF12768"/>
    </source>
</evidence>
<dbReference type="PANTHER" id="PTHR31778">
    <property type="entry name" value="BUD SITE SELECTION PROTEIN RAX2"/>
    <property type="match status" value="1"/>
</dbReference>
<feature type="signal peptide" evidence="2">
    <location>
        <begin position="1"/>
        <end position="35"/>
    </location>
</feature>
<organism evidence="6 7">
    <name type="scientific">Thermothielavioides terrestris</name>
    <dbReference type="NCBI Taxonomy" id="2587410"/>
    <lineage>
        <taxon>Eukaryota</taxon>
        <taxon>Fungi</taxon>
        <taxon>Dikarya</taxon>
        <taxon>Ascomycota</taxon>
        <taxon>Pezizomycotina</taxon>
        <taxon>Sordariomycetes</taxon>
        <taxon>Sordariomycetidae</taxon>
        <taxon>Sordariales</taxon>
        <taxon>Chaetomiaceae</taxon>
        <taxon>Thermothielavioides</taxon>
    </lineage>
</organism>
<feature type="domain" description="Rax2-like second" evidence="4">
    <location>
        <begin position="237"/>
        <end position="386"/>
    </location>
</feature>
<proteinExistence type="predicted"/>
<gene>
    <name evidence="6" type="ORF">TT172_LOCUS1699</name>
</gene>
<evidence type="ECO:0000259" key="5">
    <source>
        <dbReference type="Pfam" id="PF20843"/>
    </source>
</evidence>
<reference evidence="6 7" key="1">
    <citation type="submission" date="2018-04" db="EMBL/GenBank/DDBJ databases">
        <authorList>
            <person name="Huttner S."/>
            <person name="Dainat J."/>
        </authorList>
    </citation>
    <scope>NUCLEOTIDE SEQUENCE [LARGE SCALE GENOMIC DNA]</scope>
</reference>
<sequence length="1256" mass="130834">MRLPFRRRRAAHSDPLSLTSLAVSLFSLAASPAAAISFTPVPSANLDLSQLGRVVLAGDFSGISLYQFAEQNEQQFQSNGSQQLLAQMPNGLFAPIAKTDASIRTMCTFNTDHGTVVVLGGNFTSIRAPGADAKAMQSTAVALFDPTTAAITPLPGLSGQVNALLCDQDSNTVYVGGSFVGANSTNALAWTGGQNWVNLPFAGFNGPVTSIAKASNGNIVFGGSFTGLGNASAPSTPDGQVINLSTATITSGSSSTSAGFSDPRNIICKTSGADGPGNTWLLQDNAPGFWQATFNHGFRPTKLRLYNTHQDGRGTKTWRFTALPINGIMNFTYIDPATNQNASCTNECPLSSDKTVTFQDFHFVNVIGMNEFRIDISAFYGSGGGLNGIELFEDDIFSYAVNDFNEPTCAGIQFPSTATATGPWTVTPSYSSTAEYLTAQLAAPISNTSASVVFEPDIRESGHYSVNLYTPGCLQDNTCSTRGQIKLTGQMTADPTKSSPIDVSLYQTNNFDKYDQIYFGLIDASSSSFRPRVTMTPLAGQSLTEMTFVAQRVGFTLINSTGGLNGLYEYAPGAAVNTSDFTKSAFDRLGASFSTGSAVNALATSGDVMYIAGNFTSRSARNIVALKGNDSDAQSLDGGLNGQVLSLFSNGTNLYVGGDFNNTLDKSTDGLNHVAVYDTSKNSWSPLGAGVNGRVLRVVGMTMNVTGSNPEVVVSVNGDFDQLLAFGSNSAVDVDGFGIWVPSQGNWLQNLNLAVESVDGILSASILNFTGGPSLYAGSLSSSTLSASGAAILGSGSLGRLPVDIQPPTNSSTSTGLTKRDETLAEGNLQGVVSVVFDVNNGRNLTILGGHFTAKATDGSTIHNILLLDGADHDRVTGLGDQISANSTFAALAVEGDILFAGGKIAGTVNGGNVNGLVTYNLASRTFNTQPPVLSGGNGTVSSIAVRTSTKDVYVGGSFTSAGSLGCPGVCFFSTTASQWNQPGRNLEGNVSALMWATDSILLAGGDLRVNSSVPSFLARYDASTQTWDKYPGADQLPGPATVLTAGTSDGAQIWAAGTSSKDGSTYLMKYDGAAWQQAGQSVLQPGTDIRGLQVFSLTASHNSSALVNEDEALLLTGSIVLPSFGPAAAVLFDGNSFTPFALATTTTTTTNGGSSSSSSNPGSIASVFAERSNYFAKGGGNMPLVFVVLIGLAIALGLMLLLVLAGLLLDRLRKRREGYVPAPTSMFDRGSGLQRVPPRELLGEMNRQRGGAPRV</sequence>
<dbReference type="InterPro" id="IPR048266">
    <property type="entry name" value="Rax2-like_second"/>
</dbReference>
<keyword evidence="1" id="KW-1133">Transmembrane helix</keyword>
<keyword evidence="2" id="KW-0732">Signal</keyword>
<dbReference type="SUPFAM" id="SSF50965">
    <property type="entry name" value="Galactose oxidase, central domain"/>
    <property type="match status" value="1"/>
</dbReference>
<accession>A0A446B9S3</accession>
<evidence type="ECO:0000313" key="6">
    <source>
        <dbReference type="EMBL" id="SPQ19280.1"/>
    </source>
</evidence>
<feature type="domain" description="Rax2-like C-terminal" evidence="3">
    <location>
        <begin position="917"/>
        <end position="1176"/>
    </location>
</feature>
<feature type="domain" description="Rax2-like third" evidence="5">
    <location>
        <begin position="397"/>
        <end position="558"/>
    </location>
</feature>
<dbReference type="Pfam" id="PF12768">
    <property type="entry name" value="Rax2"/>
    <property type="match status" value="1"/>
</dbReference>
<dbReference type="Pfam" id="PF20842">
    <property type="entry name" value="Rax2_2"/>
    <property type="match status" value="1"/>
</dbReference>